<sequence>MMLKTVLLVTFIALSLIYVASVPIFSLDSMASEECKNLSKCVKNVMNGTHGTLSYLYLKSRPATEANWTEMWKAICSTRASRIQCTYNSTCTNSKLLKLARLVRIKAGIMCSNDGKKYFRRLYTTNESCLGDFQATMNVYNHHTNCKKNGTKTITSNMTTAQKCRILNETRTCDSEYGEEVCTYLAHWSIDQTWMVIAKVFYPDCFEEMKSTAYRFTD</sequence>
<protein>
    <submittedName>
        <fullName evidence="2">Uncharacterized protein</fullName>
    </submittedName>
</protein>
<comment type="caution">
    <text evidence="2">The sequence shown here is derived from an EMBL/GenBank/DDBJ whole genome shotgun (WGS) entry which is preliminary data.</text>
</comment>
<name>A0AAV4ECB7_9GAST</name>
<reference evidence="2 3" key="1">
    <citation type="journal article" date="2021" name="Elife">
        <title>Chloroplast acquisition without the gene transfer in kleptoplastic sea slugs, Plakobranchus ocellatus.</title>
        <authorList>
            <person name="Maeda T."/>
            <person name="Takahashi S."/>
            <person name="Yoshida T."/>
            <person name="Shimamura S."/>
            <person name="Takaki Y."/>
            <person name="Nagai Y."/>
            <person name="Toyoda A."/>
            <person name="Suzuki Y."/>
            <person name="Arimoto A."/>
            <person name="Ishii H."/>
            <person name="Satoh N."/>
            <person name="Nishiyama T."/>
            <person name="Hasebe M."/>
            <person name="Maruyama T."/>
            <person name="Minagawa J."/>
            <person name="Obokata J."/>
            <person name="Shigenobu S."/>
        </authorList>
    </citation>
    <scope>NUCLEOTIDE SEQUENCE [LARGE SCALE GENOMIC DNA]</scope>
</reference>
<feature type="signal peptide" evidence="1">
    <location>
        <begin position="1"/>
        <end position="21"/>
    </location>
</feature>
<accession>A0AAV4ECB7</accession>
<evidence type="ECO:0000313" key="2">
    <source>
        <dbReference type="EMBL" id="GFR58314.1"/>
    </source>
</evidence>
<feature type="chain" id="PRO_5043483991" evidence="1">
    <location>
        <begin position="22"/>
        <end position="218"/>
    </location>
</feature>
<evidence type="ECO:0000256" key="1">
    <source>
        <dbReference type="SAM" id="SignalP"/>
    </source>
</evidence>
<gene>
    <name evidence="2" type="ORF">ElyMa_005357400</name>
</gene>
<organism evidence="2 3">
    <name type="scientific">Elysia marginata</name>
    <dbReference type="NCBI Taxonomy" id="1093978"/>
    <lineage>
        <taxon>Eukaryota</taxon>
        <taxon>Metazoa</taxon>
        <taxon>Spiralia</taxon>
        <taxon>Lophotrochozoa</taxon>
        <taxon>Mollusca</taxon>
        <taxon>Gastropoda</taxon>
        <taxon>Heterobranchia</taxon>
        <taxon>Euthyneura</taxon>
        <taxon>Panpulmonata</taxon>
        <taxon>Sacoglossa</taxon>
        <taxon>Placobranchoidea</taxon>
        <taxon>Plakobranchidae</taxon>
        <taxon>Elysia</taxon>
    </lineage>
</organism>
<dbReference type="Proteomes" id="UP000762676">
    <property type="component" value="Unassembled WGS sequence"/>
</dbReference>
<evidence type="ECO:0000313" key="3">
    <source>
        <dbReference type="Proteomes" id="UP000762676"/>
    </source>
</evidence>
<proteinExistence type="predicted"/>
<dbReference type="AlphaFoldDB" id="A0AAV4ECB7"/>
<keyword evidence="3" id="KW-1185">Reference proteome</keyword>
<dbReference type="EMBL" id="BMAT01010675">
    <property type="protein sequence ID" value="GFR58314.1"/>
    <property type="molecule type" value="Genomic_DNA"/>
</dbReference>
<keyword evidence="1" id="KW-0732">Signal</keyword>